<feature type="transmembrane region" description="Helical" evidence="5">
    <location>
        <begin position="191"/>
        <end position="209"/>
    </location>
</feature>
<feature type="transmembrane region" description="Helical" evidence="5">
    <location>
        <begin position="148"/>
        <end position="170"/>
    </location>
</feature>
<dbReference type="PANTHER" id="PTHR31465">
    <property type="entry name" value="PROTEIN RTA1-RELATED"/>
    <property type="match status" value="1"/>
</dbReference>
<keyword evidence="7" id="KW-1185">Reference proteome</keyword>
<gene>
    <name evidence="6" type="ORF">B0I35DRAFT_362281</name>
</gene>
<evidence type="ECO:0000256" key="3">
    <source>
        <dbReference type="ARBA" id="ARBA00022989"/>
    </source>
</evidence>
<sequence>MSELYTLEGNAFFVAAYGALLLPQIFLGVRCKTWGFLFGMFAGLVLEIIAYVGRIQLHYGNGRFVMYIVCITIGPAFISAAIYLCLARLVVVYGEHLSRFRPRTIAITFMILDFVALLLQCAGGATVGGDNPSPSEFDRALAILQAGLSVHLAGIVLFVIISGDFAFTVCRNKHQWNQSFSGLHHSRKFQVFIMSLAFATLCILVRTAYRVAELVEGFYSDVARDENLFFGLEGAMVVAACLSLTFCHPGWAFQNAWADADFKLKIGKKTEQAGNSQK</sequence>
<proteinExistence type="predicted"/>
<dbReference type="GO" id="GO:0005886">
    <property type="term" value="C:plasma membrane"/>
    <property type="evidence" value="ECO:0007669"/>
    <property type="project" value="TreeGrafter"/>
</dbReference>
<feature type="transmembrane region" description="Helical" evidence="5">
    <location>
        <begin position="34"/>
        <end position="52"/>
    </location>
</feature>
<dbReference type="EMBL" id="JAGPNK010000019">
    <property type="protein sequence ID" value="KAH7305205.1"/>
    <property type="molecule type" value="Genomic_DNA"/>
</dbReference>
<dbReference type="PANTHER" id="PTHR31465:SF9">
    <property type="entry name" value="SPHINGOID LONG-CHAIN BASE TRANSPORTER RSB1"/>
    <property type="match status" value="1"/>
</dbReference>
<keyword evidence="4 5" id="KW-0472">Membrane</keyword>
<evidence type="ECO:0000313" key="7">
    <source>
        <dbReference type="Proteomes" id="UP000813444"/>
    </source>
</evidence>
<comment type="subcellular location">
    <subcellularLocation>
        <location evidence="1">Membrane</location>
        <topology evidence="1">Multi-pass membrane protein</topology>
    </subcellularLocation>
</comment>
<evidence type="ECO:0000256" key="5">
    <source>
        <dbReference type="SAM" id="Phobius"/>
    </source>
</evidence>
<keyword evidence="2 5" id="KW-0812">Transmembrane</keyword>
<feature type="transmembrane region" description="Helical" evidence="5">
    <location>
        <begin position="12"/>
        <end position="29"/>
    </location>
</feature>
<comment type="caution">
    <text evidence="6">The sequence shown here is derived from an EMBL/GenBank/DDBJ whole genome shotgun (WGS) entry which is preliminary data.</text>
</comment>
<dbReference type="InterPro" id="IPR007568">
    <property type="entry name" value="RTA1"/>
</dbReference>
<evidence type="ECO:0000256" key="4">
    <source>
        <dbReference type="ARBA" id="ARBA00023136"/>
    </source>
</evidence>
<organism evidence="6 7">
    <name type="scientific">Stachybotrys elegans</name>
    <dbReference type="NCBI Taxonomy" id="80388"/>
    <lineage>
        <taxon>Eukaryota</taxon>
        <taxon>Fungi</taxon>
        <taxon>Dikarya</taxon>
        <taxon>Ascomycota</taxon>
        <taxon>Pezizomycotina</taxon>
        <taxon>Sordariomycetes</taxon>
        <taxon>Hypocreomycetidae</taxon>
        <taxon>Hypocreales</taxon>
        <taxon>Stachybotryaceae</taxon>
        <taxon>Stachybotrys</taxon>
    </lineage>
</organism>
<feature type="transmembrane region" description="Helical" evidence="5">
    <location>
        <begin position="105"/>
        <end position="128"/>
    </location>
</feature>
<feature type="transmembrane region" description="Helical" evidence="5">
    <location>
        <begin position="64"/>
        <end position="93"/>
    </location>
</feature>
<accession>A0A8K0WK23</accession>
<dbReference type="Pfam" id="PF04479">
    <property type="entry name" value="RTA1"/>
    <property type="match status" value="1"/>
</dbReference>
<dbReference type="Proteomes" id="UP000813444">
    <property type="component" value="Unassembled WGS sequence"/>
</dbReference>
<dbReference type="GO" id="GO:0000324">
    <property type="term" value="C:fungal-type vacuole"/>
    <property type="evidence" value="ECO:0007669"/>
    <property type="project" value="TreeGrafter"/>
</dbReference>
<dbReference type="OrthoDB" id="4521223at2759"/>
<protein>
    <submittedName>
        <fullName evidence="6">RTA1 like protein-domain-containing protein</fullName>
    </submittedName>
</protein>
<reference evidence="6" key="1">
    <citation type="journal article" date="2021" name="Nat. Commun.">
        <title>Genetic determinants of endophytism in the Arabidopsis root mycobiome.</title>
        <authorList>
            <person name="Mesny F."/>
            <person name="Miyauchi S."/>
            <person name="Thiergart T."/>
            <person name="Pickel B."/>
            <person name="Atanasova L."/>
            <person name="Karlsson M."/>
            <person name="Huettel B."/>
            <person name="Barry K.W."/>
            <person name="Haridas S."/>
            <person name="Chen C."/>
            <person name="Bauer D."/>
            <person name="Andreopoulos W."/>
            <person name="Pangilinan J."/>
            <person name="LaButti K."/>
            <person name="Riley R."/>
            <person name="Lipzen A."/>
            <person name="Clum A."/>
            <person name="Drula E."/>
            <person name="Henrissat B."/>
            <person name="Kohler A."/>
            <person name="Grigoriev I.V."/>
            <person name="Martin F.M."/>
            <person name="Hacquard S."/>
        </authorList>
    </citation>
    <scope>NUCLEOTIDE SEQUENCE</scope>
    <source>
        <strain evidence="6">MPI-CAGE-CH-0235</strain>
    </source>
</reference>
<feature type="transmembrane region" description="Helical" evidence="5">
    <location>
        <begin position="229"/>
        <end position="247"/>
    </location>
</feature>
<keyword evidence="3 5" id="KW-1133">Transmembrane helix</keyword>
<dbReference type="AlphaFoldDB" id="A0A8K0WK23"/>
<evidence type="ECO:0000256" key="1">
    <source>
        <dbReference type="ARBA" id="ARBA00004141"/>
    </source>
</evidence>
<evidence type="ECO:0000313" key="6">
    <source>
        <dbReference type="EMBL" id="KAH7305205.1"/>
    </source>
</evidence>
<name>A0A8K0WK23_9HYPO</name>
<evidence type="ECO:0000256" key="2">
    <source>
        <dbReference type="ARBA" id="ARBA00022692"/>
    </source>
</evidence>